<comment type="cofactor">
    <cofactor evidence="6">
        <name>FAD</name>
        <dbReference type="ChEBI" id="CHEBI:57692"/>
    </cofactor>
</comment>
<evidence type="ECO:0000256" key="5">
    <source>
        <dbReference type="ARBA" id="ARBA00023002"/>
    </source>
</evidence>
<dbReference type="InterPro" id="IPR050346">
    <property type="entry name" value="FMO-like"/>
</dbReference>
<dbReference type="Proteomes" id="UP001153620">
    <property type="component" value="Chromosome 1"/>
</dbReference>
<dbReference type="PIRSF" id="PIRSF000332">
    <property type="entry name" value="FMO"/>
    <property type="match status" value="1"/>
</dbReference>
<dbReference type="InterPro" id="IPR000960">
    <property type="entry name" value="Flavin_mOase"/>
</dbReference>
<evidence type="ECO:0000313" key="7">
    <source>
        <dbReference type="EMBL" id="CAG9799331.1"/>
    </source>
</evidence>
<gene>
    <name evidence="7" type="ORF">CHIRRI_LOCUS2301</name>
</gene>
<reference evidence="7" key="2">
    <citation type="submission" date="2022-10" db="EMBL/GenBank/DDBJ databases">
        <authorList>
            <consortium name="ENA_rothamsted_submissions"/>
            <consortium name="culmorum"/>
            <person name="King R."/>
        </authorList>
    </citation>
    <scope>NUCLEOTIDE SEQUENCE</scope>
</reference>
<evidence type="ECO:0000256" key="3">
    <source>
        <dbReference type="ARBA" id="ARBA00022827"/>
    </source>
</evidence>
<dbReference type="InterPro" id="IPR020946">
    <property type="entry name" value="Flavin_mOase-like"/>
</dbReference>
<evidence type="ECO:0000256" key="1">
    <source>
        <dbReference type="ARBA" id="ARBA00009183"/>
    </source>
</evidence>
<dbReference type="PANTHER" id="PTHR23023">
    <property type="entry name" value="DIMETHYLANILINE MONOOXYGENASE"/>
    <property type="match status" value="1"/>
</dbReference>
<keyword evidence="8" id="KW-1185">Reference proteome</keyword>
<comment type="similarity">
    <text evidence="1 6">Belongs to the FMO family.</text>
</comment>
<keyword evidence="4" id="KW-0521">NADP</keyword>
<dbReference type="SUPFAM" id="SSF51905">
    <property type="entry name" value="FAD/NAD(P)-binding domain"/>
    <property type="match status" value="2"/>
</dbReference>
<dbReference type="GO" id="GO:0004499">
    <property type="term" value="F:N,N-dimethylaniline monooxygenase activity"/>
    <property type="evidence" value="ECO:0007669"/>
    <property type="project" value="InterPro"/>
</dbReference>
<dbReference type="GO" id="GO:0050660">
    <property type="term" value="F:flavin adenine dinucleotide binding"/>
    <property type="evidence" value="ECO:0007669"/>
    <property type="project" value="InterPro"/>
</dbReference>
<dbReference type="Gene3D" id="3.50.50.60">
    <property type="entry name" value="FAD/NAD(P)-binding domain"/>
    <property type="match status" value="2"/>
</dbReference>
<evidence type="ECO:0000256" key="2">
    <source>
        <dbReference type="ARBA" id="ARBA00022630"/>
    </source>
</evidence>
<dbReference type="GO" id="GO:0050661">
    <property type="term" value="F:NADP binding"/>
    <property type="evidence" value="ECO:0007669"/>
    <property type="project" value="InterPro"/>
</dbReference>
<dbReference type="PRINTS" id="PR00370">
    <property type="entry name" value="FMOXYGENASE"/>
</dbReference>
<dbReference type="Pfam" id="PF00743">
    <property type="entry name" value="FMO-like"/>
    <property type="match status" value="2"/>
</dbReference>
<proteinExistence type="inferred from homology"/>
<keyword evidence="3 6" id="KW-0274">FAD</keyword>
<organism evidence="7 8">
    <name type="scientific">Chironomus riparius</name>
    <dbReference type="NCBI Taxonomy" id="315576"/>
    <lineage>
        <taxon>Eukaryota</taxon>
        <taxon>Metazoa</taxon>
        <taxon>Ecdysozoa</taxon>
        <taxon>Arthropoda</taxon>
        <taxon>Hexapoda</taxon>
        <taxon>Insecta</taxon>
        <taxon>Pterygota</taxon>
        <taxon>Neoptera</taxon>
        <taxon>Endopterygota</taxon>
        <taxon>Diptera</taxon>
        <taxon>Nematocera</taxon>
        <taxon>Chironomoidea</taxon>
        <taxon>Chironomidae</taxon>
        <taxon>Chironominae</taxon>
        <taxon>Chironomus</taxon>
    </lineage>
</organism>
<name>A0A9N9WMR3_9DIPT</name>
<reference evidence="7" key="1">
    <citation type="submission" date="2022-01" db="EMBL/GenBank/DDBJ databases">
        <authorList>
            <person name="King R."/>
        </authorList>
    </citation>
    <scope>NUCLEOTIDE SEQUENCE</scope>
</reference>
<keyword evidence="5 6" id="KW-0560">Oxidoreductase</keyword>
<protein>
    <recommendedName>
        <fullName evidence="6">Flavin-containing monooxygenase</fullName>
        <ecNumber evidence="6">1.-.-.-</ecNumber>
    </recommendedName>
</protein>
<keyword evidence="2 6" id="KW-0285">Flavoprotein</keyword>
<evidence type="ECO:0000256" key="6">
    <source>
        <dbReference type="RuleBase" id="RU361177"/>
    </source>
</evidence>
<evidence type="ECO:0000313" key="8">
    <source>
        <dbReference type="Proteomes" id="UP001153620"/>
    </source>
</evidence>
<sequence length="425" mass="48697">MKKIKLAIIGAGASGLCALKNAVEYGCEVVAFEQTKLVGGLWNYTDKTDKDDYGLDIHSSMYENLVTNLPIEVMCYPNEPFPKQHESFVSSAVVLNYYIRYAQKFNLESHIKFEHHVFRIRPLSNDKWEVIVKNLPRDMFVTYIFDSVLVCSGHFHTPYIPKSKGQEIFKGNIMHSHTYRSSKIFNNERTLIVGGNNSAVDLVIESSKNSKSTIWSHHLSPSPDMTQFERNVEEKSDILEIVSDGVKFSDGTFAECSLIIYATGYLYSYPFLSIDSGVLGGDYVKPLWMHCLCINNPSLGFIGLPNLICPNQMFQLQVEFCLTFMMGKKNLPSKDEMLKEMDSDLQQRWDKGLSSRKGHYLGHKHDAQLEYYNKLSQKASISPIMSCIVKMHAHAHHSRLKHFTSYRNVKYKVISEDDFEIEYLK</sequence>
<dbReference type="OrthoDB" id="66881at2759"/>
<keyword evidence="6" id="KW-0503">Monooxygenase</keyword>
<dbReference type="AlphaFoldDB" id="A0A9N9WMR3"/>
<accession>A0A9N9WMR3</accession>
<dbReference type="InterPro" id="IPR036188">
    <property type="entry name" value="FAD/NAD-bd_sf"/>
</dbReference>
<evidence type="ECO:0000256" key="4">
    <source>
        <dbReference type="ARBA" id="ARBA00022857"/>
    </source>
</evidence>
<dbReference type="EC" id="1.-.-.-" evidence="6"/>
<dbReference type="EMBL" id="OU895877">
    <property type="protein sequence ID" value="CAG9799331.1"/>
    <property type="molecule type" value="Genomic_DNA"/>
</dbReference>